<keyword evidence="2" id="KW-1003">Cell membrane</keyword>
<feature type="compositionally biased region" description="Basic and acidic residues" evidence="6">
    <location>
        <begin position="332"/>
        <end position="342"/>
    </location>
</feature>
<feature type="transmembrane region" description="Helical" evidence="7">
    <location>
        <begin position="159"/>
        <end position="181"/>
    </location>
</feature>
<dbReference type="Pfam" id="PF00083">
    <property type="entry name" value="Sugar_tr"/>
    <property type="match status" value="2"/>
</dbReference>
<dbReference type="RefSeq" id="XP_070888115.1">
    <property type="nucleotide sequence ID" value="XM_071032621.1"/>
</dbReference>
<evidence type="ECO:0000313" key="9">
    <source>
        <dbReference type="Proteomes" id="UP001610432"/>
    </source>
</evidence>
<gene>
    <name evidence="8" type="ORF">BJX67DRAFT_379611</name>
</gene>
<evidence type="ECO:0000256" key="2">
    <source>
        <dbReference type="ARBA" id="ARBA00022475"/>
    </source>
</evidence>
<comment type="subcellular location">
    <subcellularLocation>
        <location evidence="1">Cell membrane</location>
        <topology evidence="1">Multi-pass membrane protein</topology>
    </subcellularLocation>
</comment>
<name>A0ABR4LX76_9EURO</name>
<evidence type="ECO:0000256" key="7">
    <source>
        <dbReference type="SAM" id="Phobius"/>
    </source>
</evidence>
<evidence type="ECO:0000313" key="8">
    <source>
        <dbReference type="EMBL" id="KAL2869136.1"/>
    </source>
</evidence>
<evidence type="ECO:0000256" key="4">
    <source>
        <dbReference type="ARBA" id="ARBA00022989"/>
    </source>
</evidence>
<keyword evidence="3 7" id="KW-0812">Transmembrane</keyword>
<dbReference type="EMBL" id="JBFXLQ010000011">
    <property type="protein sequence ID" value="KAL2869136.1"/>
    <property type="molecule type" value="Genomic_DNA"/>
</dbReference>
<dbReference type="PANTHER" id="PTHR48022:SF34">
    <property type="entry name" value="MAJOR FACILITATOR SUPERFAMILY (MFS) PROFILE DOMAIN-CONTAINING PROTEIN-RELATED"/>
    <property type="match status" value="1"/>
</dbReference>
<dbReference type="Gene3D" id="1.20.1250.20">
    <property type="entry name" value="MFS general substrate transporter like domains"/>
    <property type="match status" value="2"/>
</dbReference>
<evidence type="ECO:0008006" key="10">
    <source>
        <dbReference type="Google" id="ProtNLM"/>
    </source>
</evidence>
<sequence length="342" mass="38584">MLQNALVFGFWVNYGVERNISGEDPTQSRIPVAVQLIPARLLLCMVWMIESPRWLASKNRMEQAHKSLAWVRHLPMEHKYVANELAEIQAAVNHELEITGGELSYAQILRECGAPGVRNRIIIAVLLMLLQNFTGINAINYYSATIFKSIGFTGTSVQLLATGVYGLVKMATTLVFMVWIVDRFGRRPALLIGAVGAGIAMFYLAIYSQVSQSFEQLTRCRRPRGRGDDLHLRRLLRLLVERNPLDLRFMVVYSLPHMVESITFGTFYFFGACTVVALIFAYFLVPETKGIPLEDMDLLLGPGVSTYAQEARQSYERSRNARNAQARANKTVGDEYEHVEEA</sequence>
<dbReference type="PANTHER" id="PTHR48022">
    <property type="entry name" value="PLASTIDIC GLUCOSE TRANSPORTER 4"/>
    <property type="match status" value="1"/>
</dbReference>
<evidence type="ECO:0000256" key="3">
    <source>
        <dbReference type="ARBA" id="ARBA00022692"/>
    </source>
</evidence>
<feature type="transmembrane region" description="Helical" evidence="7">
    <location>
        <begin position="262"/>
        <end position="285"/>
    </location>
</feature>
<feature type="transmembrane region" description="Helical" evidence="7">
    <location>
        <begin position="188"/>
        <end position="207"/>
    </location>
</feature>
<keyword evidence="5 7" id="KW-0472">Membrane</keyword>
<keyword evidence="9" id="KW-1185">Reference proteome</keyword>
<dbReference type="SUPFAM" id="SSF103473">
    <property type="entry name" value="MFS general substrate transporter"/>
    <property type="match status" value="1"/>
</dbReference>
<dbReference type="InterPro" id="IPR005828">
    <property type="entry name" value="MFS_sugar_transport-like"/>
</dbReference>
<dbReference type="GeneID" id="98147693"/>
<protein>
    <recommendedName>
        <fullName evidence="10">General substrate transporter</fullName>
    </recommendedName>
</protein>
<feature type="transmembrane region" description="Helical" evidence="7">
    <location>
        <begin position="121"/>
        <end position="139"/>
    </location>
</feature>
<evidence type="ECO:0000256" key="1">
    <source>
        <dbReference type="ARBA" id="ARBA00004651"/>
    </source>
</evidence>
<comment type="caution">
    <text evidence="8">The sequence shown here is derived from an EMBL/GenBank/DDBJ whole genome shotgun (WGS) entry which is preliminary data.</text>
</comment>
<proteinExistence type="predicted"/>
<reference evidence="8 9" key="1">
    <citation type="submission" date="2024-07" db="EMBL/GenBank/DDBJ databases">
        <title>Section-level genome sequencing and comparative genomics of Aspergillus sections Usti and Cavernicolus.</title>
        <authorList>
            <consortium name="Lawrence Berkeley National Laboratory"/>
            <person name="Nybo J.L."/>
            <person name="Vesth T.C."/>
            <person name="Theobald S."/>
            <person name="Frisvad J.C."/>
            <person name="Larsen T.O."/>
            <person name="Kjaerboelling I."/>
            <person name="Rothschild-Mancinelli K."/>
            <person name="Lyhne E.K."/>
            <person name="Kogle M.E."/>
            <person name="Barry K."/>
            <person name="Clum A."/>
            <person name="Na H."/>
            <person name="Ledsgaard L."/>
            <person name="Lin J."/>
            <person name="Lipzen A."/>
            <person name="Kuo A."/>
            <person name="Riley R."/>
            <person name="Mondo S."/>
            <person name="Labutti K."/>
            <person name="Haridas S."/>
            <person name="Pangalinan J."/>
            <person name="Salamov A.A."/>
            <person name="Simmons B.A."/>
            <person name="Magnuson J.K."/>
            <person name="Chen J."/>
            <person name="Drula E."/>
            <person name="Henrissat B."/>
            <person name="Wiebenga A."/>
            <person name="Lubbers R.J."/>
            <person name="Gomes A.C."/>
            <person name="Macurrencykelacurrency M.R."/>
            <person name="Stajich J."/>
            <person name="Grigoriev I.V."/>
            <person name="Mortensen U.H."/>
            <person name="De Vries R.P."/>
            <person name="Baker S.E."/>
            <person name="Andersen M.R."/>
        </authorList>
    </citation>
    <scope>NUCLEOTIDE SEQUENCE [LARGE SCALE GENOMIC DNA]</scope>
    <source>
        <strain evidence="8 9">CBS 449.75</strain>
    </source>
</reference>
<evidence type="ECO:0000256" key="5">
    <source>
        <dbReference type="ARBA" id="ARBA00023136"/>
    </source>
</evidence>
<accession>A0ABR4LX76</accession>
<keyword evidence="4 7" id="KW-1133">Transmembrane helix</keyword>
<dbReference type="InterPro" id="IPR050360">
    <property type="entry name" value="MFS_Sugar_Transporters"/>
</dbReference>
<dbReference type="Proteomes" id="UP001610432">
    <property type="component" value="Unassembled WGS sequence"/>
</dbReference>
<dbReference type="InterPro" id="IPR036259">
    <property type="entry name" value="MFS_trans_sf"/>
</dbReference>
<feature type="region of interest" description="Disordered" evidence="6">
    <location>
        <begin position="311"/>
        <end position="342"/>
    </location>
</feature>
<organism evidence="8 9">
    <name type="scientific">Aspergillus lucknowensis</name>
    <dbReference type="NCBI Taxonomy" id="176173"/>
    <lineage>
        <taxon>Eukaryota</taxon>
        <taxon>Fungi</taxon>
        <taxon>Dikarya</taxon>
        <taxon>Ascomycota</taxon>
        <taxon>Pezizomycotina</taxon>
        <taxon>Eurotiomycetes</taxon>
        <taxon>Eurotiomycetidae</taxon>
        <taxon>Eurotiales</taxon>
        <taxon>Aspergillaceae</taxon>
        <taxon>Aspergillus</taxon>
        <taxon>Aspergillus subgen. Nidulantes</taxon>
    </lineage>
</organism>
<evidence type="ECO:0000256" key="6">
    <source>
        <dbReference type="SAM" id="MobiDB-lite"/>
    </source>
</evidence>